<dbReference type="NCBIfam" id="TIGR01727">
    <property type="entry name" value="oligo_HPY"/>
    <property type="match status" value="1"/>
</dbReference>
<evidence type="ECO:0000256" key="6">
    <source>
        <dbReference type="ARBA" id="ARBA00022741"/>
    </source>
</evidence>
<dbReference type="SUPFAM" id="SSF52540">
    <property type="entry name" value="P-loop containing nucleoside triphosphate hydrolases"/>
    <property type="match status" value="1"/>
</dbReference>
<dbReference type="SMART" id="SM00382">
    <property type="entry name" value="AAA"/>
    <property type="match status" value="1"/>
</dbReference>
<protein>
    <submittedName>
        <fullName evidence="11">Oligopeptide transport ATP-binding protein OppD</fullName>
    </submittedName>
</protein>
<evidence type="ECO:0000313" key="11">
    <source>
        <dbReference type="EMBL" id="CAA9561982.1"/>
    </source>
</evidence>
<dbReference type="PROSITE" id="PS00211">
    <property type="entry name" value="ABC_TRANSPORTER_1"/>
    <property type="match status" value="1"/>
</dbReference>
<evidence type="ECO:0000256" key="7">
    <source>
        <dbReference type="ARBA" id="ARBA00022840"/>
    </source>
</evidence>
<proteinExistence type="inferred from homology"/>
<evidence type="ECO:0000256" key="9">
    <source>
        <dbReference type="ARBA" id="ARBA00023136"/>
    </source>
</evidence>
<keyword evidence="8" id="KW-1278">Translocase</keyword>
<dbReference type="GO" id="GO:0015833">
    <property type="term" value="P:peptide transport"/>
    <property type="evidence" value="ECO:0007669"/>
    <property type="project" value="InterPro"/>
</dbReference>
<evidence type="ECO:0000256" key="8">
    <source>
        <dbReference type="ARBA" id="ARBA00022967"/>
    </source>
</evidence>
<evidence type="ECO:0000256" key="5">
    <source>
        <dbReference type="ARBA" id="ARBA00022519"/>
    </source>
</evidence>
<sequence>MTGVTTPQGPVERVPVLEVENISVAYAAARGAVRAVNNVSFTLHKGEALALIGESGSGKTTLALALIRMLVRAAKVTEGRVRYVKNGAAQDVLGLSEREIRRFRWSECAMVFQGAQNAFNPVLRLSEQFSDTARAHGKGDRAWVKRRTLELFKLVRLDPERVYNAYPHELSGGMKQRALLALGVLLDPQVVILDEPTTALDILTQRAIIDVLAEMQDRLGFSIIFISHDLALAAEMADRVATMYAGEIIETGTVDDIFYEPLHPYTLGLLRSVPRLSGSQDLISIPGSPPDLISPPPGCKFHPRCPFASERCRSEAPPLEDFGAGHLAACWHTDRVVEARQGLWSDGAVVTRG</sequence>
<dbReference type="GO" id="GO:0016887">
    <property type="term" value="F:ATP hydrolysis activity"/>
    <property type="evidence" value="ECO:0007669"/>
    <property type="project" value="InterPro"/>
</dbReference>
<evidence type="ECO:0000259" key="10">
    <source>
        <dbReference type="PROSITE" id="PS50893"/>
    </source>
</evidence>
<evidence type="ECO:0000256" key="1">
    <source>
        <dbReference type="ARBA" id="ARBA00004202"/>
    </source>
</evidence>
<keyword evidence="6" id="KW-0547">Nucleotide-binding</keyword>
<dbReference type="InterPro" id="IPR027417">
    <property type="entry name" value="P-loop_NTPase"/>
</dbReference>
<dbReference type="PANTHER" id="PTHR43297:SF14">
    <property type="entry name" value="ATPASE AAA-TYPE CORE DOMAIN-CONTAINING PROTEIN"/>
    <property type="match status" value="1"/>
</dbReference>
<dbReference type="InterPro" id="IPR050388">
    <property type="entry name" value="ABC_Ni/Peptide_Import"/>
</dbReference>
<organism evidence="11">
    <name type="scientific">uncultured Truepera sp</name>
    <dbReference type="NCBI Taxonomy" id="543023"/>
    <lineage>
        <taxon>Bacteria</taxon>
        <taxon>Thermotogati</taxon>
        <taxon>Deinococcota</taxon>
        <taxon>Deinococci</taxon>
        <taxon>Trueperales</taxon>
        <taxon>Trueperaceae</taxon>
        <taxon>Truepera</taxon>
        <taxon>environmental samples</taxon>
    </lineage>
</organism>
<evidence type="ECO:0000256" key="3">
    <source>
        <dbReference type="ARBA" id="ARBA00022448"/>
    </source>
</evidence>
<evidence type="ECO:0000256" key="2">
    <source>
        <dbReference type="ARBA" id="ARBA00005417"/>
    </source>
</evidence>
<dbReference type="Pfam" id="PF08352">
    <property type="entry name" value="oligo_HPY"/>
    <property type="match status" value="1"/>
</dbReference>
<dbReference type="GO" id="GO:0005524">
    <property type="term" value="F:ATP binding"/>
    <property type="evidence" value="ECO:0007669"/>
    <property type="project" value="UniProtKB-KW"/>
</dbReference>
<dbReference type="InterPro" id="IPR003593">
    <property type="entry name" value="AAA+_ATPase"/>
</dbReference>
<dbReference type="FunFam" id="3.40.50.300:FF:000016">
    <property type="entry name" value="Oligopeptide ABC transporter ATP-binding component"/>
    <property type="match status" value="1"/>
</dbReference>
<dbReference type="InterPro" id="IPR013563">
    <property type="entry name" value="Oligopep_ABC_C"/>
</dbReference>
<dbReference type="PROSITE" id="PS50893">
    <property type="entry name" value="ABC_TRANSPORTER_2"/>
    <property type="match status" value="1"/>
</dbReference>
<dbReference type="GO" id="GO:0005886">
    <property type="term" value="C:plasma membrane"/>
    <property type="evidence" value="ECO:0007669"/>
    <property type="project" value="UniProtKB-SubCell"/>
</dbReference>
<keyword evidence="3" id="KW-0813">Transport</keyword>
<comment type="subcellular location">
    <subcellularLocation>
        <location evidence="1">Cell membrane</location>
        <topology evidence="1">Peripheral membrane protein</topology>
    </subcellularLocation>
</comment>
<keyword evidence="9" id="KW-0472">Membrane</keyword>
<dbReference type="PANTHER" id="PTHR43297">
    <property type="entry name" value="OLIGOPEPTIDE TRANSPORT ATP-BINDING PROTEIN APPD"/>
    <property type="match status" value="1"/>
</dbReference>
<comment type="similarity">
    <text evidence="2">Belongs to the ABC transporter superfamily.</text>
</comment>
<dbReference type="Pfam" id="PF00005">
    <property type="entry name" value="ABC_tran"/>
    <property type="match status" value="1"/>
</dbReference>
<keyword evidence="5" id="KW-0997">Cell inner membrane</keyword>
<feature type="domain" description="ABC transporter" evidence="10">
    <location>
        <begin position="17"/>
        <end position="270"/>
    </location>
</feature>
<gene>
    <name evidence="11" type="ORF">AVDCRST_MAG86-713</name>
</gene>
<dbReference type="InterPro" id="IPR017871">
    <property type="entry name" value="ABC_transporter-like_CS"/>
</dbReference>
<dbReference type="AlphaFoldDB" id="A0A6J4UVX3"/>
<evidence type="ECO:0000256" key="4">
    <source>
        <dbReference type="ARBA" id="ARBA00022475"/>
    </source>
</evidence>
<dbReference type="Gene3D" id="3.40.50.300">
    <property type="entry name" value="P-loop containing nucleotide triphosphate hydrolases"/>
    <property type="match status" value="1"/>
</dbReference>
<dbReference type="CDD" id="cd03257">
    <property type="entry name" value="ABC_NikE_OppD_transporters"/>
    <property type="match status" value="1"/>
</dbReference>
<keyword evidence="4" id="KW-1003">Cell membrane</keyword>
<dbReference type="EMBL" id="CADCWP010000047">
    <property type="protein sequence ID" value="CAA9561982.1"/>
    <property type="molecule type" value="Genomic_DNA"/>
</dbReference>
<dbReference type="InterPro" id="IPR003439">
    <property type="entry name" value="ABC_transporter-like_ATP-bd"/>
</dbReference>
<accession>A0A6J4UVX3</accession>
<reference evidence="11" key="1">
    <citation type="submission" date="2020-02" db="EMBL/GenBank/DDBJ databases">
        <authorList>
            <person name="Meier V. D."/>
        </authorList>
    </citation>
    <scope>NUCLEOTIDE SEQUENCE</scope>
    <source>
        <strain evidence="11">AVDCRST_MAG86</strain>
    </source>
</reference>
<keyword evidence="7 11" id="KW-0067">ATP-binding</keyword>
<name>A0A6J4UVX3_9DEIN</name>